<evidence type="ECO:0000259" key="11">
    <source>
        <dbReference type="Pfam" id="PF04678"/>
    </source>
</evidence>
<keyword evidence="3" id="KW-0813">Transport</keyword>
<sequence length="352" mass="39393">MAALRKTLARRFASLLRPSAVGAPTGRTPLLRRFPLLQKRPFFQPALPPDRLAMPFGADVLAERIRSLSPGRICLDGILPPPPNVEPAGIEGPPPPNVEPAGIEGEEEDKEVKLEAVRKVVRASQVAAARAKLGATGKSVVAYPEFVRICCEASNAEQGMEIARSLDQSGVVIVLGNVVFLKPEEVVQTIENMIPMSLSHENDPSREELMKMEEKKAEIDREAAAQVRKELWCGLGFMVAQTAALMRVTFWELSWDVMEPICFYLTSIYFMAGYGFFLKTSKEPSFESFFVSRFATKQRQLMKAYNFDLSRFNELQQASQRRPPQPPLHPSFTFVSYRHCDRKNPSFIGSSE</sequence>
<evidence type="ECO:0000256" key="5">
    <source>
        <dbReference type="ARBA" id="ARBA00022692"/>
    </source>
</evidence>
<dbReference type="InterPro" id="IPR039055">
    <property type="entry name" value="MCU_fam"/>
</dbReference>
<dbReference type="Proteomes" id="UP001327560">
    <property type="component" value="Chromosome 4"/>
</dbReference>
<dbReference type="PANTHER" id="PTHR13462:SF31">
    <property type="entry name" value="CALCIUM UNIPORTER PROTEIN 1, MITOCHONDRIAL"/>
    <property type="match status" value="1"/>
</dbReference>
<keyword evidence="4" id="KW-0109">Calcium transport</keyword>
<accession>A0AAQ3KCA9</accession>
<dbReference type="GO" id="GO:0051560">
    <property type="term" value="P:mitochondrial calcium ion homeostasis"/>
    <property type="evidence" value="ECO:0007669"/>
    <property type="project" value="InterPro"/>
</dbReference>
<keyword evidence="9 10" id="KW-0472">Membrane</keyword>
<evidence type="ECO:0000256" key="7">
    <source>
        <dbReference type="ARBA" id="ARBA00022989"/>
    </source>
</evidence>
<dbReference type="GO" id="GO:0036444">
    <property type="term" value="P:calcium import into the mitochondrion"/>
    <property type="evidence" value="ECO:0007669"/>
    <property type="project" value="TreeGrafter"/>
</dbReference>
<evidence type="ECO:0000256" key="4">
    <source>
        <dbReference type="ARBA" id="ARBA00022568"/>
    </source>
</evidence>
<evidence type="ECO:0000256" key="6">
    <source>
        <dbReference type="ARBA" id="ARBA00022837"/>
    </source>
</evidence>
<organism evidence="12 13">
    <name type="scientific">Canna indica</name>
    <name type="common">Indian-shot</name>
    <dbReference type="NCBI Taxonomy" id="4628"/>
    <lineage>
        <taxon>Eukaryota</taxon>
        <taxon>Viridiplantae</taxon>
        <taxon>Streptophyta</taxon>
        <taxon>Embryophyta</taxon>
        <taxon>Tracheophyta</taxon>
        <taxon>Spermatophyta</taxon>
        <taxon>Magnoliopsida</taxon>
        <taxon>Liliopsida</taxon>
        <taxon>Zingiberales</taxon>
        <taxon>Cannaceae</taxon>
        <taxon>Canna</taxon>
    </lineage>
</organism>
<dbReference type="PANTHER" id="PTHR13462">
    <property type="entry name" value="CALCIUM UNIPORTER PROTEIN, MITOCHONDRIAL"/>
    <property type="match status" value="1"/>
</dbReference>
<evidence type="ECO:0000256" key="9">
    <source>
        <dbReference type="ARBA" id="ARBA00023136"/>
    </source>
</evidence>
<keyword evidence="7 10" id="KW-1133">Transmembrane helix</keyword>
<name>A0AAQ3KCA9_9LILI</name>
<dbReference type="AlphaFoldDB" id="A0AAQ3KCA9"/>
<protein>
    <submittedName>
        <fullName evidence="12">Calcium uniporter protein 3, mitochondrial-like</fullName>
    </submittedName>
</protein>
<keyword evidence="6" id="KW-0106">Calcium</keyword>
<feature type="transmembrane region" description="Helical" evidence="10">
    <location>
        <begin position="231"/>
        <end position="251"/>
    </location>
</feature>
<comment type="subcellular location">
    <subcellularLocation>
        <location evidence="1">Membrane</location>
        <topology evidence="1">Multi-pass membrane protein</topology>
    </subcellularLocation>
</comment>
<dbReference type="InterPro" id="IPR006769">
    <property type="entry name" value="MCU_C"/>
</dbReference>
<keyword evidence="5 10" id="KW-0812">Transmembrane</keyword>
<reference evidence="12 13" key="1">
    <citation type="submission" date="2023-10" db="EMBL/GenBank/DDBJ databases">
        <title>Chromosome-scale genome assembly provides insights into flower coloration mechanisms of Canna indica.</title>
        <authorList>
            <person name="Li C."/>
        </authorList>
    </citation>
    <scope>NUCLEOTIDE SEQUENCE [LARGE SCALE GENOMIC DNA]</scope>
    <source>
        <tissue evidence="12">Flower</tissue>
    </source>
</reference>
<dbReference type="GO" id="GO:0005262">
    <property type="term" value="F:calcium channel activity"/>
    <property type="evidence" value="ECO:0007669"/>
    <property type="project" value="TreeGrafter"/>
</dbReference>
<evidence type="ECO:0000256" key="1">
    <source>
        <dbReference type="ARBA" id="ARBA00004141"/>
    </source>
</evidence>
<evidence type="ECO:0000313" key="12">
    <source>
        <dbReference type="EMBL" id="WOL06054.1"/>
    </source>
</evidence>
<gene>
    <name evidence="12" type="ORF">Cni_G14786</name>
</gene>
<evidence type="ECO:0000256" key="2">
    <source>
        <dbReference type="ARBA" id="ARBA00005653"/>
    </source>
</evidence>
<evidence type="ECO:0000256" key="8">
    <source>
        <dbReference type="ARBA" id="ARBA00023065"/>
    </source>
</evidence>
<proteinExistence type="inferred from homology"/>
<keyword evidence="8" id="KW-0406">Ion transport</keyword>
<comment type="similarity">
    <text evidence="2">Belongs to the MCU (TC 1.A.77) family.</text>
</comment>
<dbReference type="EMBL" id="CP136893">
    <property type="protein sequence ID" value="WOL06054.1"/>
    <property type="molecule type" value="Genomic_DNA"/>
</dbReference>
<keyword evidence="13" id="KW-1185">Reference proteome</keyword>
<evidence type="ECO:0000313" key="13">
    <source>
        <dbReference type="Proteomes" id="UP001327560"/>
    </source>
</evidence>
<evidence type="ECO:0000256" key="10">
    <source>
        <dbReference type="SAM" id="Phobius"/>
    </source>
</evidence>
<feature type="domain" description="Calcium uniporter protein C-terminal" evidence="11">
    <location>
        <begin position="157"/>
        <end position="315"/>
    </location>
</feature>
<evidence type="ECO:0000256" key="3">
    <source>
        <dbReference type="ARBA" id="ARBA00022448"/>
    </source>
</evidence>
<feature type="transmembrane region" description="Helical" evidence="10">
    <location>
        <begin position="257"/>
        <end position="278"/>
    </location>
</feature>
<dbReference type="Pfam" id="PF04678">
    <property type="entry name" value="MCU"/>
    <property type="match status" value="1"/>
</dbReference>
<dbReference type="GO" id="GO:1990246">
    <property type="term" value="C:uniplex complex"/>
    <property type="evidence" value="ECO:0007669"/>
    <property type="project" value="TreeGrafter"/>
</dbReference>
<dbReference type="GO" id="GO:0015292">
    <property type="term" value="F:uniporter activity"/>
    <property type="evidence" value="ECO:0007669"/>
    <property type="project" value="TreeGrafter"/>
</dbReference>